<keyword evidence="2" id="KW-0805">Transcription regulation</keyword>
<evidence type="ECO:0000256" key="2">
    <source>
        <dbReference type="ARBA" id="ARBA00023015"/>
    </source>
</evidence>
<dbReference type="RefSeq" id="WP_091641103.1">
    <property type="nucleotide sequence ID" value="NZ_FMHW01000002.1"/>
</dbReference>
<dbReference type="InterPro" id="IPR039425">
    <property type="entry name" value="RNA_pol_sigma-70-like"/>
</dbReference>
<dbReference type="InterPro" id="IPR013249">
    <property type="entry name" value="RNA_pol_sigma70_r4_t2"/>
</dbReference>
<dbReference type="InterPro" id="IPR036388">
    <property type="entry name" value="WH-like_DNA-bd_sf"/>
</dbReference>
<dbReference type="Pfam" id="PF08281">
    <property type="entry name" value="Sigma70_r4_2"/>
    <property type="match status" value="1"/>
</dbReference>
<evidence type="ECO:0000256" key="3">
    <source>
        <dbReference type="ARBA" id="ARBA00023082"/>
    </source>
</evidence>
<proteinExistence type="inferred from homology"/>
<evidence type="ECO:0000313" key="8">
    <source>
        <dbReference type="EMBL" id="SCL23697.1"/>
    </source>
</evidence>
<evidence type="ECO:0000313" key="9">
    <source>
        <dbReference type="Proteomes" id="UP000198959"/>
    </source>
</evidence>
<reference evidence="9" key="1">
    <citation type="submission" date="2016-06" db="EMBL/GenBank/DDBJ databases">
        <authorList>
            <person name="Varghese N."/>
            <person name="Submissions Spin"/>
        </authorList>
    </citation>
    <scope>NUCLEOTIDE SEQUENCE [LARGE SCALE GENOMIC DNA]</scope>
    <source>
        <strain evidence="9">DSM 43817</strain>
    </source>
</reference>
<dbReference type="InterPro" id="IPR013325">
    <property type="entry name" value="RNA_pol_sigma_r2"/>
</dbReference>
<keyword evidence="5" id="KW-0804">Transcription</keyword>
<dbReference type="GO" id="GO:0016987">
    <property type="term" value="F:sigma factor activity"/>
    <property type="evidence" value="ECO:0007669"/>
    <property type="project" value="UniProtKB-KW"/>
</dbReference>
<dbReference type="PANTHER" id="PTHR43133:SF8">
    <property type="entry name" value="RNA POLYMERASE SIGMA FACTOR HI_1459-RELATED"/>
    <property type="match status" value="1"/>
</dbReference>
<evidence type="ECO:0000256" key="5">
    <source>
        <dbReference type="ARBA" id="ARBA00023163"/>
    </source>
</evidence>
<dbReference type="Gene3D" id="1.10.10.10">
    <property type="entry name" value="Winged helix-like DNA-binding domain superfamily/Winged helix DNA-binding domain"/>
    <property type="match status" value="1"/>
</dbReference>
<dbReference type="GO" id="GO:0006352">
    <property type="term" value="P:DNA-templated transcription initiation"/>
    <property type="evidence" value="ECO:0007669"/>
    <property type="project" value="InterPro"/>
</dbReference>
<keyword evidence="3" id="KW-0731">Sigma factor</keyword>
<evidence type="ECO:0000256" key="6">
    <source>
        <dbReference type="SAM" id="MobiDB-lite"/>
    </source>
</evidence>
<dbReference type="EMBL" id="FMHW01000002">
    <property type="protein sequence ID" value="SCL23697.1"/>
    <property type="molecule type" value="Genomic_DNA"/>
</dbReference>
<keyword evidence="4" id="KW-0238">DNA-binding</keyword>
<dbReference type="AlphaFoldDB" id="A0A1C6S2Q0"/>
<dbReference type="SUPFAM" id="SSF88946">
    <property type="entry name" value="Sigma2 domain of RNA polymerase sigma factors"/>
    <property type="match status" value="1"/>
</dbReference>
<dbReference type="OrthoDB" id="3608473at2"/>
<keyword evidence="9" id="KW-1185">Reference proteome</keyword>
<sequence length="193" mass="21937">MVERPGGSTRPTDHRAAPTVPPPRRRDVLSPETVAAFSDFYRKEVGRLVAFLVWQGASVADAADVAQETMRRALEQWNTIRSPGPWTRRVASREYARRMAYLVELPADDLADRTPLLRASASEIAAWEARQEELRLLGHLPSRQRQVMAWTLEGYQPAEIAEQLRMTPEAVRSSLLKARRTLAALLREEPDRR</sequence>
<accession>A0A1C6S2Q0</accession>
<comment type="similarity">
    <text evidence="1">Belongs to the sigma-70 factor family. ECF subfamily.</text>
</comment>
<dbReference type="Proteomes" id="UP000198959">
    <property type="component" value="Unassembled WGS sequence"/>
</dbReference>
<feature type="region of interest" description="Disordered" evidence="6">
    <location>
        <begin position="1"/>
        <end position="27"/>
    </location>
</feature>
<evidence type="ECO:0000256" key="4">
    <source>
        <dbReference type="ARBA" id="ARBA00023125"/>
    </source>
</evidence>
<dbReference type="InterPro" id="IPR013324">
    <property type="entry name" value="RNA_pol_sigma_r3/r4-like"/>
</dbReference>
<dbReference type="GO" id="GO:0003677">
    <property type="term" value="F:DNA binding"/>
    <property type="evidence" value="ECO:0007669"/>
    <property type="project" value="UniProtKB-KW"/>
</dbReference>
<dbReference type="Gene3D" id="1.10.1740.10">
    <property type="match status" value="1"/>
</dbReference>
<dbReference type="SUPFAM" id="SSF88659">
    <property type="entry name" value="Sigma3 and sigma4 domains of RNA polymerase sigma factors"/>
    <property type="match status" value="1"/>
</dbReference>
<evidence type="ECO:0000259" key="7">
    <source>
        <dbReference type="Pfam" id="PF08281"/>
    </source>
</evidence>
<dbReference type="STRING" id="145854.GA0074692_1630"/>
<name>A0A1C6S2Q0_9ACTN</name>
<protein>
    <submittedName>
        <fullName evidence="8">RNA polymerase sigma-70 factor, ECF subfamily</fullName>
    </submittedName>
</protein>
<organism evidence="8 9">
    <name type="scientific">Micromonospora pallida</name>
    <dbReference type="NCBI Taxonomy" id="145854"/>
    <lineage>
        <taxon>Bacteria</taxon>
        <taxon>Bacillati</taxon>
        <taxon>Actinomycetota</taxon>
        <taxon>Actinomycetes</taxon>
        <taxon>Micromonosporales</taxon>
        <taxon>Micromonosporaceae</taxon>
        <taxon>Micromonospora</taxon>
    </lineage>
</organism>
<gene>
    <name evidence="8" type="ORF">GA0074692_1630</name>
</gene>
<evidence type="ECO:0000256" key="1">
    <source>
        <dbReference type="ARBA" id="ARBA00010641"/>
    </source>
</evidence>
<dbReference type="PANTHER" id="PTHR43133">
    <property type="entry name" value="RNA POLYMERASE ECF-TYPE SIGMA FACTO"/>
    <property type="match status" value="1"/>
</dbReference>
<feature type="domain" description="RNA polymerase sigma factor 70 region 4 type 2" evidence="7">
    <location>
        <begin position="133"/>
        <end position="182"/>
    </location>
</feature>